<name>W6A7E5_9MOLU</name>
<evidence type="ECO:0000256" key="1">
    <source>
        <dbReference type="ARBA" id="ARBA00022884"/>
    </source>
</evidence>
<dbReference type="RefSeq" id="WP_025363142.1">
    <property type="nucleotide sequence ID" value="NZ_CP006681.1"/>
</dbReference>
<keyword evidence="4" id="KW-1185">Reference proteome</keyword>
<dbReference type="EMBL" id="CP006681">
    <property type="protein sequence ID" value="AHI52906.1"/>
    <property type="molecule type" value="Genomic_DNA"/>
</dbReference>
<feature type="domain" description="NusB/RsmB/TIM44" evidence="2">
    <location>
        <begin position="11"/>
        <end position="133"/>
    </location>
</feature>
<dbReference type="InterPro" id="IPR035926">
    <property type="entry name" value="NusB-like_sf"/>
</dbReference>
<gene>
    <name evidence="3" type="primary">nusB</name>
    <name evidence="3" type="ORF">SCULI_v1c05650</name>
</gene>
<evidence type="ECO:0000313" key="3">
    <source>
        <dbReference type="EMBL" id="AHI52906.1"/>
    </source>
</evidence>
<dbReference type="GO" id="GO:0003723">
    <property type="term" value="F:RNA binding"/>
    <property type="evidence" value="ECO:0007669"/>
    <property type="project" value="UniProtKB-KW"/>
</dbReference>
<dbReference type="PATRIC" id="fig|1276246.3.peg.563"/>
<organism evidence="3 4">
    <name type="scientific">Spiroplasma culicicola AES-1</name>
    <dbReference type="NCBI Taxonomy" id="1276246"/>
    <lineage>
        <taxon>Bacteria</taxon>
        <taxon>Bacillati</taxon>
        <taxon>Mycoplasmatota</taxon>
        <taxon>Mollicutes</taxon>
        <taxon>Entomoplasmatales</taxon>
        <taxon>Spiroplasmataceae</taxon>
        <taxon>Spiroplasma</taxon>
    </lineage>
</organism>
<dbReference type="STRING" id="1276246.SCULI_v1c05650"/>
<evidence type="ECO:0000259" key="2">
    <source>
        <dbReference type="Pfam" id="PF01029"/>
    </source>
</evidence>
<dbReference type="eggNOG" id="COG0781">
    <property type="taxonomic scope" value="Bacteria"/>
</dbReference>
<dbReference type="SUPFAM" id="SSF48013">
    <property type="entry name" value="NusB-like"/>
    <property type="match status" value="1"/>
</dbReference>
<dbReference type="InterPro" id="IPR006027">
    <property type="entry name" value="NusB_RsmB_TIM44"/>
</dbReference>
<accession>W6A7E5</accession>
<dbReference type="Pfam" id="PF01029">
    <property type="entry name" value="NusB"/>
    <property type="match status" value="1"/>
</dbReference>
<proteinExistence type="predicted"/>
<dbReference type="Proteomes" id="UP000019267">
    <property type="component" value="Chromosome"/>
</dbReference>
<protein>
    <submittedName>
        <fullName evidence="3">Transcription antitermination protein NusB</fullName>
    </submittedName>
</protein>
<dbReference type="HOGENOM" id="CLU_087843_5_1_14"/>
<dbReference type="AlphaFoldDB" id="W6A7E5"/>
<dbReference type="GO" id="GO:0006355">
    <property type="term" value="P:regulation of DNA-templated transcription"/>
    <property type="evidence" value="ECO:0007669"/>
    <property type="project" value="InterPro"/>
</dbReference>
<dbReference type="KEGG" id="scq:SCULI_v1c05650"/>
<evidence type="ECO:0000313" key="4">
    <source>
        <dbReference type="Proteomes" id="UP000019267"/>
    </source>
</evidence>
<dbReference type="OrthoDB" id="389272at2"/>
<sequence>MEQKSISYLKKQRRNSVQVLYRTCLLEENVIKVKQEMLDNFLIENLDSQVNEYITIILDSFDDLKETIIPLIGRTWSWERLPHVIKAILINGVYEITNNIAPKAVVISESIDMVREFLPSWDTNFINALLDQVNL</sequence>
<dbReference type="Gene3D" id="1.10.940.10">
    <property type="entry name" value="NusB-like"/>
    <property type="match status" value="1"/>
</dbReference>
<keyword evidence="1" id="KW-0694">RNA-binding</keyword>
<reference evidence="3 4" key="1">
    <citation type="journal article" date="2014" name="Genome Biol. Evol.">
        <title>Molecular evolution of the substrate utilization strategies and putative virulence factors in mosquito-associated Spiroplasma species.</title>
        <authorList>
            <person name="Chang T.H."/>
            <person name="Lo W.S."/>
            <person name="Ku C."/>
            <person name="Chen L.L."/>
            <person name="Kuo C.H."/>
        </authorList>
    </citation>
    <scope>NUCLEOTIDE SEQUENCE [LARGE SCALE GENOMIC DNA]</scope>
    <source>
        <strain evidence="3">AES-1</strain>
    </source>
</reference>